<gene>
    <name evidence="5" type="ORF">C8J55DRAFT_558971</name>
</gene>
<comment type="similarity">
    <text evidence="1 3">Belongs to the cut8/STS1 family.</text>
</comment>
<feature type="compositionally biased region" description="Basic and acidic residues" evidence="4">
    <location>
        <begin position="71"/>
        <end position="95"/>
    </location>
</feature>
<evidence type="ECO:0000256" key="1">
    <source>
        <dbReference type="ARBA" id="ARBA00006199"/>
    </source>
</evidence>
<dbReference type="InterPro" id="IPR038422">
    <property type="entry name" value="Cut8/Sts1_sf"/>
</dbReference>
<keyword evidence="2 3" id="KW-0539">Nucleus</keyword>
<dbReference type="EMBL" id="JANVFS010000011">
    <property type="protein sequence ID" value="KAJ4484804.1"/>
    <property type="molecule type" value="Genomic_DNA"/>
</dbReference>
<proteinExistence type="inferred from homology"/>
<keyword evidence="3" id="KW-0653">Protein transport</keyword>
<evidence type="ECO:0000256" key="4">
    <source>
        <dbReference type="SAM" id="MobiDB-lite"/>
    </source>
</evidence>
<comment type="function">
    <text evidence="3">Involved in ubiquitin-mediated protein degradation. Regulatory factor in the ubiquitin/proteasome pathway that controls the turnover of proteasome substrates. Targets proteasomes to the nucleus and facilitates the degradation of nuclear proteins.</text>
</comment>
<dbReference type="GO" id="GO:0031965">
    <property type="term" value="C:nuclear membrane"/>
    <property type="evidence" value="ECO:0007669"/>
    <property type="project" value="TreeGrafter"/>
</dbReference>
<dbReference type="GO" id="GO:0015031">
    <property type="term" value="P:protein transport"/>
    <property type="evidence" value="ECO:0007669"/>
    <property type="project" value="UniProtKB-UniRule"/>
</dbReference>
<dbReference type="AlphaFoldDB" id="A0A9W9AM80"/>
<keyword evidence="3" id="KW-0963">Cytoplasm</keyword>
<comment type="caution">
    <text evidence="5">The sequence shown here is derived from an EMBL/GenBank/DDBJ whole genome shotgun (WGS) entry which is preliminary data.</text>
</comment>
<sequence length="370" mass="40592">MAHVQLSPLIGFHARSSKDAPGFGFGLGSSNMSSQSWTTSPFQSTQASTLNQLASTSLFTNATHRPQKRRHEPEESENYRQDEVMDRSPTPERPKRAAPKRLRTIPSDSASKEDGTSSDSSSRHATEDKDIDIGVLLATLPPQSLLPILTSLIRSQPSLKSAILPLIPHPTVETATQALAESSKKLREAYPYSNNNSFSTSTSLGFGFGTGSGSSGMSDSYIQSRLRPHINEFVSTFTSYLPYFTYSSAAPSPSTLSTQTKPHPTEVFFFLSNVTGHILSQPQLAQNGIEPLLLSKLSEEWNAWVARVDAVVNREGGMFGTDTVHGWVQRLDEFAAKDSQIGHVMRGVRDQWIGRVGWLVGRTHQDPMES</sequence>
<dbReference type="GO" id="GO:0071630">
    <property type="term" value="P:nuclear protein quality control by the ubiquitin-proteasome system"/>
    <property type="evidence" value="ECO:0007669"/>
    <property type="project" value="UniProtKB-UniRule"/>
</dbReference>
<feature type="region of interest" description="Disordered" evidence="4">
    <location>
        <begin position="27"/>
        <end position="126"/>
    </location>
</feature>
<feature type="compositionally biased region" description="Basic and acidic residues" evidence="4">
    <location>
        <begin position="110"/>
        <end position="126"/>
    </location>
</feature>
<evidence type="ECO:0000313" key="6">
    <source>
        <dbReference type="Proteomes" id="UP001150238"/>
    </source>
</evidence>
<dbReference type="InterPro" id="IPR013868">
    <property type="entry name" value="Cut8/Sts1_fam"/>
</dbReference>
<feature type="compositionally biased region" description="Low complexity" evidence="4">
    <location>
        <begin position="29"/>
        <end position="40"/>
    </location>
</feature>
<organism evidence="5 6">
    <name type="scientific">Lentinula lateritia</name>
    <dbReference type="NCBI Taxonomy" id="40482"/>
    <lineage>
        <taxon>Eukaryota</taxon>
        <taxon>Fungi</taxon>
        <taxon>Dikarya</taxon>
        <taxon>Basidiomycota</taxon>
        <taxon>Agaricomycotina</taxon>
        <taxon>Agaricomycetes</taxon>
        <taxon>Agaricomycetidae</taxon>
        <taxon>Agaricales</taxon>
        <taxon>Marasmiineae</taxon>
        <taxon>Omphalotaceae</taxon>
        <taxon>Lentinula</taxon>
    </lineage>
</organism>
<dbReference type="GO" id="GO:0031144">
    <property type="term" value="P:proteasome localization"/>
    <property type="evidence" value="ECO:0007669"/>
    <property type="project" value="UniProtKB-UniRule"/>
</dbReference>
<dbReference type="PANTHER" id="PTHR28032">
    <property type="entry name" value="FI02826P"/>
    <property type="match status" value="1"/>
</dbReference>
<dbReference type="GO" id="GO:0070628">
    <property type="term" value="F:proteasome binding"/>
    <property type="evidence" value="ECO:0007669"/>
    <property type="project" value="TreeGrafter"/>
</dbReference>
<dbReference type="Pfam" id="PF08559">
    <property type="entry name" value="Cut8"/>
    <property type="match status" value="1"/>
</dbReference>
<protein>
    <recommendedName>
        <fullName evidence="3">Tethering factor for nuclear proteasome STS1</fullName>
    </recommendedName>
</protein>
<evidence type="ECO:0000256" key="3">
    <source>
        <dbReference type="RuleBase" id="RU368013"/>
    </source>
</evidence>
<dbReference type="GO" id="GO:0005737">
    <property type="term" value="C:cytoplasm"/>
    <property type="evidence" value="ECO:0007669"/>
    <property type="project" value="UniProtKB-SubCell"/>
</dbReference>
<comment type="subunit">
    <text evidence="3">Binds the proteasome.</text>
</comment>
<evidence type="ECO:0000256" key="2">
    <source>
        <dbReference type="ARBA" id="ARBA00023242"/>
    </source>
</evidence>
<keyword evidence="3" id="KW-0813">Transport</keyword>
<evidence type="ECO:0000313" key="5">
    <source>
        <dbReference type="EMBL" id="KAJ4484804.1"/>
    </source>
</evidence>
<reference evidence="5" key="2">
    <citation type="journal article" date="2023" name="Proc. Natl. Acad. Sci. U.S.A.">
        <title>A global phylogenomic analysis of the shiitake genus Lentinula.</title>
        <authorList>
            <person name="Sierra-Patev S."/>
            <person name="Min B."/>
            <person name="Naranjo-Ortiz M."/>
            <person name="Looney B."/>
            <person name="Konkel Z."/>
            <person name="Slot J.C."/>
            <person name="Sakamoto Y."/>
            <person name="Steenwyk J.L."/>
            <person name="Rokas A."/>
            <person name="Carro J."/>
            <person name="Camarero S."/>
            <person name="Ferreira P."/>
            <person name="Molpeceres G."/>
            <person name="Ruiz-Duenas F.J."/>
            <person name="Serrano A."/>
            <person name="Henrissat B."/>
            <person name="Drula E."/>
            <person name="Hughes K.W."/>
            <person name="Mata J.L."/>
            <person name="Ishikawa N.K."/>
            <person name="Vargas-Isla R."/>
            <person name="Ushijima S."/>
            <person name="Smith C.A."/>
            <person name="Donoghue J."/>
            <person name="Ahrendt S."/>
            <person name="Andreopoulos W."/>
            <person name="He G."/>
            <person name="LaButti K."/>
            <person name="Lipzen A."/>
            <person name="Ng V."/>
            <person name="Riley R."/>
            <person name="Sandor L."/>
            <person name="Barry K."/>
            <person name="Martinez A.T."/>
            <person name="Xiao Y."/>
            <person name="Gibbons J.G."/>
            <person name="Terashima K."/>
            <person name="Grigoriev I.V."/>
            <person name="Hibbett D."/>
        </authorList>
    </citation>
    <scope>NUCLEOTIDE SEQUENCE</scope>
    <source>
        <strain evidence="5">Sp2 HRB7682 ss15</strain>
    </source>
</reference>
<comment type="subcellular location">
    <subcellularLocation>
        <location evidence="3">Cytoplasm</location>
    </subcellularLocation>
    <subcellularLocation>
        <location evidence="3">Nucleus</location>
    </subcellularLocation>
</comment>
<reference evidence="5" key="1">
    <citation type="submission" date="2022-08" db="EMBL/GenBank/DDBJ databases">
        <authorList>
            <consortium name="DOE Joint Genome Institute"/>
            <person name="Min B."/>
            <person name="Riley R."/>
            <person name="Sierra-Patev S."/>
            <person name="Naranjo-Ortiz M."/>
            <person name="Looney B."/>
            <person name="Konkel Z."/>
            <person name="Slot J.C."/>
            <person name="Sakamoto Y."/>
            <person name="Steenwyk J.L."/>
            <person name="Rokas A."/>
            <person name="Carro J."/>
            <person name="Camarero S."/>
            <person name="Ferreira P."/>
            <person name="Molpeceres G."/>
            <person name="Ruiz-Duenas F.J."/>
            <person name="Serrano A."/>
            <person name="Henrissat B."/>
            <person name="Drula E."/>
            <person name="Hughes K.W."/>
            <person name="Mata J.L."/>
            <person name="Ishikawa N.K."/>
            <person name="Vargas-Isla R."/>
            <person name="Ushijima S."/>
            <person name="Smith C.A."/>
            <person name="Ahrendt S."/>
            <person name="Andreopoulos W."/>
            <person name="He G."/>
            <person name="Labutti K."/>
            <person name="Lipzen A."/>
            <person name="Ng V."/>
            <person name="Sandor L."/>
            <person name="Barry K."/>
            <person name="Martinez A.T."/>
            <person name="Xiao Y."/>
            <person name="Gibbons J.G."/>
            <person name="Terashima K."/>
            <person name="Hibbett D.S."/>
            <person name="Grigoriev I.V."/>
        </authorList>
    </citation>
    <scope>NUCLEOTIDE SEQUENCE</scope>
    <source>
        <strain evidence="5">Sp2 HRB7682 ss15</strain>
    </source>
</reference>
<name>A0A9W9AM80_9AGAR</name>
<dbReference type="Gene3D" id="1.20.58.1590">
    <property type="entry name" value="Tethering factor for nuclear proteasome Cut8/Sts1"/>
    <property type="match status" value="1"/>
</dbReference>
<dbReference type="Proteomes" id="UP001150238">
    <property type="component" value="Unassembled WGS sequence"/>
</dbReference>
<accession>A0A9W9AM80</accession>
<feature type="compositionally biased region" description="Polar residues" evidence="4">
    <location>
        <begin position="41"/>
        <end position="64"/>
    </location>
</feature>
<dbReference type="PANTHER" id="PTHR28032:SF1">
    <property type="entry name" value="FI02826P"/>
    <property type="match status" value="1"/>
</dbReference>